<sequence length="43" mass="5161">MPRICEICGRKEEVEDEQWEYNILDVCKDCANDRKMTLDPEEL</sequence>
<dbReference type="AlphaFoldDB" id="G9QNV3"/>
<evidence type="ECO:0000313" key="1">
    <source>
        <dbReference type="EMBL" id="EHL74863.1"/>
    </source>
</evidence>
<protein>
    <submittedName>
        <fullName evidence="1">Uncharacterized protein</fullName>
    </submittedName>
</protein>
<proteinExistence type="predicted"/>
<name>G9QNV3_9BACI</name>
<organism evidence="1 2">
    <name type="scientific">Bacillus smithii 7_3_47FAA</name>
    <dbReference type="NCBI Taxonomy" id="665952"/>
    <lineage>
        <taxon>Bacteria</taxon>
        <taxon>Bacillati</taxon>
        <taxon>Bacillota</taxon>
        <taxon>Bacilli</taxon>
        <taxon>Bacillales</taxon>
        <taxon>Bacillaceae</taxon>
        <taxon>Bacillus</taxon>
    </lineage>
</organism>
<dbReference type="HOGENOM" id="CLU_3229876_0_0_9"/>
<dbReference type="PATRIC" id="fig|665952.3.peg.2824"/>
<dbReference type="EMBL" id="ACWF01000144">
    <property type="protein sequence ID" value="EHL74863.1"/>
    <property type="molecule type" value="Genomic_DNA"/>
</dbReference>
<gene>
    <name evidence="1" type="ORF">HMPREF1015_03188</name>
</gene>
<dbReference type="Proteomes" id="UP000011747">
    <property type="component" value="Unassembled WGS sequence"/>
</dbReference>
<accession>G9QNV3</accession>
<comment type="caution">
    <text evidence="1">The sequence shown here is derived from an EMBL/GenBank/DDBJ whole genome shotgun (WGS) entry which is preliminary data.</text>
</comment>
<dbReference type="RefSeq" id="WP_003355016.1">
    <property type="nucleotide sequence ID" value="NZ_JH414762.1"/>
</dbReference>
<reference evidence="1 2" key="1">
    <citation type="submission" date="2011-09" db="EMBL/GenBank/DDBJ databases">
        <title>The Genome Sequence of Bacillus smithii 7_3_47FAA.</title>
        <authorList>
            <consortium name="The Broad Institute Genome Sequencing Platform"/>
            <person name="Earl A."/>
            <person name="Ward D."/>
            <person name="Feldgarden M."/>
            <person name="Gevers D."/>
            <person name="Daigneault M."/>
            <person name="Strauss J."/>
            <person name="Allen-Vercoe E."/>
            <person name="Young S.K."/>
            <person name="Zeng Q."/>
            <person name="Gargeya S."/>
            <person name="Fitzgerald M."/>
            <person name="Haas B."/>
            <person name="Abouelleil A."/>
            <person name="Alvarado L."/>
            <person name="Arachchi H.M."/>
            <person name="Berlin A."/>
            <person name="Brown A."/>
            <person name="Chapman S.B."/>
            <person name="Chen Z."/>
            <person name="Dunbar C."/>
            <person name="Freedman E."/>
            <person name="Gearin G."/>
            <person name="Goldberg J."/>
            <person name="Griggs A."/>
            <person name="Gujja S."/>
            <person name="Heiman D."/>
            <person name="Howarth C."/>
            <person name="Larson L."/>
            <person name="Lui A."/>
            <person name="MacDonald P.J.P."/>
            <person name="Montmayeur A."/>
            <person name="Murphy C."/>
            <person name="Neiman D."/>
            <person name="Pearson M."/>
            <person name="Priest M."/>
            <person name="Roberts A."/>
            <person name="Saif S."/>
            <person name="Shea T."/>
            <person name="Shenoy N."/>
            <person name="Sisk P."/>
            <person name="Stolte C."/>
            <person name="Sykes S."/>
            <person name="Wortman J."/>
            <person name="Nusbaum C."/>
            <person name="Birren B."/>
        </authorList>
    </citation>
    <scope>NUCLEOTIDE SEQUENCE [LARGE SCALE GENOMIC DNA]</scope>
    <source>
        <strain evidence="1 2">7_3_47FAA</strain>
    </source>
</reference>
<evidence type="ECO:0000313" key="2">
    <source>
        <dbReference type="Proteomes" id="UP000011747"/>
    </source>
</evidence>
<keyword evidence="2" id="KW-1185">Reference proteome</keyword>